<feature type="region of interest" description="Disordered" evidence="1">
    <location>
        <begin position="800"/>
        <end position="835"/>
    </location>
</feature>
<proteinExistence type="predicted"/>
<feature type="region of interest" description="Disordered" evidence="1">
    <location>
        <begin position="1524"/>
        <end position="1628"/>
    </location>
</feature>
<feature type="compositionally biased region" description="Basic and acidic residues" evidence="1">
    <location>
        <begin position="1737"/>
        <end position="1751"/>
    </location>
</feature>
<dbReference type="Proteomes" id="UP001359485">
    <property type="component" value="Unassembled WGS sequence"/>
</dbReference>
<feature type="compositionally biased region" description="Basic and acidic residues" evidence="1">
    <location>
        <begin position="669"/>
        <end position="682"/>
    </location>
</feature>
<feature type="compositionally biased region" description="Basic and acidic residues" evidence="1">
    <location>
        <begin position="1540"/>
        <end position="1554"/>
    </location>
</feature>
<evidence type="ECO:0000313" key="3">
    <source>
        <dbReference type="Proteomes" id="UP001359485"/>
    </source>
</evidence>
<feature type="compositionally biased region" description="Polar residues" evidence="1">
    <location>
        <begin position="410"/>
        <end position="435"/>
    </location>
</feature>
<feature type="compositionally biased region" description="Low complexity" evidence="1">
    <location>
        <begin position="1757"/>
        <end position="1773"/>
    </location>
</feature>
<feature type="compositionally biased region" description="Acidic residues" evidence="1">
    <location>
        <begin position="1596"/>
        <end position="1606"/>
    </location>
</feature>
<feature type="compositionally biased region" description="Basic and acidic residues" evidence="1">
    <location>
        <begin position="817"/>
        <end position="834"/>
    </location>
</feature>
<comment type="caution">
    <text evidence="2">The sequence shown here is derived from an EMBL/GenBank/DDBJ whole genome shotgun (WGS) entry which is preliminary data.</text>
</comment>
<dbReference type="EMBL" id="JAWJWF010000001">
    <property type="protein sequence ID" value="KAK6640823.1"/>
    <property type="molecule type" value="Genomic_DNA"/>
</dbReference>
<sequence>MLIMGTRAAAFTAKVRSLNDYQLRLLHGILPLPSGVDIANTLKYFSQTLLTVLKDVPNSPLEMLKSKEKDATRLGLFPSLEYKGLYRAVTQLLEVAPLIQYGIQPFGISVLQCLGCLLPFLDNEMIDSLPYLVAAALAVLPPSLHQEVINSLCFYILPFTITRRSEEEESYASQSVTSVIMLVFQHCSSMSHHCQLIECLMALKPGVVKDILCVIAHGTSTARASAAKLLFYYWPTFNSNICDIKIHQQKISSDWTPFVCQRDMCPNAGNAEAAKVCYDHCISITFSSDSPPPLYLCIECANTIHREHPNQMFYDILHPMQNLSSLCENKNCRAQDKRAVSVCFGSECASYNGNHPIRFCQQCHSNRHNNRRGGDHIVHRSLPSAWDLDAEMQVYLIESVVSLLREAKPGTNNPNKDNQENVKTNILQSPPPSDNMTLEESQMLGRYGVWLLVGLCTPREDTPPEVLGRLLSMLFHWFYVTAYLYDDQVLSEGTIEKLKNEHVCGWLNEVSKTHFKVFVSCLMPHPPEYARVGGHWDTLTSKTCHLKEGLHRLLCLVPYEVVSSETWEHIMPRWLEAIVTDVPPRELNELKLLLSKILDPVMSPLGFDTKKMYRFLSIRFKKTTSKVQEQALNWLQVLTTLEIVVPLSLLFTVFNDGIKVMQPSVKSKEKSNNHLVAEEGSRRSSISPVKEDDSRNASPLSDDDAPVSKTQELETDVELDLSCCILMLDILLKQMDLQNTEKHSGITTSLAQDIWQLIRSMLTAQWSSAHQCEHRECAHCEARVMWYQLVLQLVTTINPEETAHPPDTFVEETSEEGQSRKSPPESEKKQESKPEVVINMPIPLLEVHTVGGVLVHMPHIMTATVETVAEQLDLAPVVAAERILPAVARQVTISDADVATATAQVAKATLVGENDQLLEAPEEDAENFWQTSEGKFHFVIDELPAHLQLLYTLLSSLPKSSVSELYYALQCINILVLHGDAFTKASKDNRGFFIWCQENLLIKNLWEFCDANESHVGEVVVPLLLHCITLPSGFDTFWKVVQDDFQNIDWRVRFTAGILQCHLDREGTSRPHPHTRETDCKADHGVFVCIAVERVTVIARFMDQTPLYNEYLLQAALANVFCYLISSMDDDNVQVAQRATLYLGTIHDSAIKSLVGCLETQFDTVIVDRPVVLQAIYQLHNCLSDRKILTWDFFLNRFDALFVEAQVNLEKSGDISFVRDLRNSNMSCEAFTRKLNRAHEALSRSENPNDSSTKTLSASFGPKWPYKRTMSAPASVVPQPDTKQDKEKVYSRQYSAPILKRKSSRFGLGQFLGSVPPNTSLPDGHIHQLVAGDDSGMAGLTRVLNLEGNDHETIHLLIFLLMQFMSRSEQAYPSEERSTAKVQGIVLRHLFLLLGYSQQENTFYFPPHRLRSSPVFNAFLANFPQVLDQNHLMGWIVAGPGMTVLQHCPAGRSSSTTTPPYTLWLLEAHTRRYWLMSVLVLVYKYNYSQQPQSTQLTSLIRIVLNTICAQHHVCKRMPTSVIVGSSQTRSREVSQPSLGGDKDDGSSAAEKHDSPPMSPMCSTNGKQKGFTQKSPTGGITTHWEERDEKANQSSVDNEEHDGELDGIADNHRSGKSNFLNGDDMGPEDCGRKCGIKQGVMMMVASSFFTSSQPVTSKTTNLYNGTSAQTRPSAPRPMLPSNCTERRSSLACAVATAMQPVVATATVVSASSGKNTGSTSLLSISPPPPNYQVPESASDEKSERCKSLDSTRGKPGYSTSMESTTTSTATSTHSPELPLGSPRPVTAPWRIDNALSCSTDKKNSSENINRMADFDSHSYGSPESPLSKMDIITLGSPIDLDNVSPKEKEKCSGKVTHLEMPPPERLLPVGPSQDISSLADRLHRSLTNGCCSGQHGQSAHHESSKKGDNSHAKSTRHSKQESLEKPESRQVRSSSPRRLIKQVALAESPPEDEPHNFYRGINPEKKYHTTANKERSEENARRKTEKAAGKRKRKVGLFSMGSVPRTHLPRRPGSWCGSQQPLLDPATQQACHAAFNLRQSSFRIGDDCVLQRCAECGAPREEYSDEELGLCIVILGTFIHREPGLAAPLLPKILSTVAK</sequence>
<feature type="region of interest" description="Disordered" evidence="1">
    <location>
        <begin position="669"/>
        <end position="711"/>
    </location>
</feature>
<feature type="compositionally biased region" description="Basic and acidic residues" evidence="1">
    <location>
        <begin position="1951"/>
        <end position="1987"/>
    </location>
</feature>
<feature type="region of interest" description="Disordered" evidence="1">
    <location>
        <begin position="408"/>
        <end position="435"/>
    </location>
</feature>
<keyword evidence="3" id="KW-1185">Reference proteome</keyword>
<feature type="compositionally biased region" description="Low complexity" evidence="1">
    <location>
        <begin position="1708"/>
        <end position="1723"/>
    </location>
</feature>
<dbReference type="Pfam" id="PF14776">
    <property type="entry name" value="UNC-79"/>
    <property type="match status" value="1"/>
</dbReference>
<organism evidence="2 3">
    <name type="scientific">Polyplax serrata</name>
    <name type="common">Common mouse louse</name>
    <dbReference type="NCBI Taxonomy" id="468196"/>
    <lineage>
        <taxon>Eukaryota</taxon>
        <taxon>Metazoa</taxon>
        <taxon>Ecdysozoa</taxon>
        <taxon>Arthropoda</taxon>
        <taxon>Hexapoda</taxon>
        <taxon>Insecta</taxon>
        <taxon>Pterygota</taxon>
        <taxon>Neoptera</taxon>
        <taxon>Paraneoptera</taxon>
        <taxon>Psocodea</taxon>
        <taxon>Troctomorpha</taxon>
        <taxon>Phthiraptera</taxon>
        <taxon>Anoplura</taxon>
        <taxon>Polyplacidae</taxon>
        <taxon>Polyplax</taxon>
    </lineage>
</organism>
<dbReference type="InterPro" id="IPR024855">
    <property type="entry name" value="UNC79"/>
</dbReference>
<feature type="compositionally biased region" description="Polar residues" evidence="1">
    <location>
        <begin position="1560"/>
        <end position="1579"/>
    </location>
</feature>
<gene>
    <name evidence="2" type="ORF">RUM44_012520</name>
</gene>
<protein>
    <recommendedName>
        <fullName evidence="4">Protein unc-79 homolog</fullName>
    </recommendedName>
</protein>
<feature type="region of interest" description="Disordered" evidence="1">
    <location>
        <begin position="1839"/>
        <end position="1872"/>
    </location>
</feature>
<evidence type="ECO:0000256" key="1">
    <source>
        <dbReference type="SAM" id="MobiDB-lite"/>
    </source>
</evidence>
<feature type="compositionally biased region" description="Basic and acidic residues" evidence="1">
    <location>
        <begin position="1917"/>
        <end position="1929"/>
    </location>
</feature>
<feature type="region of interest" description="Disordered" evidence="1">
    <location>
        <begin position="1888"/>
        <end position="1990"/>
    </location>
</feature>
<name>A0ABR1BGF2_POLSC</name>
<feature type="compositionally biased region" description="Polar residues" evidence="1">
    <location>
        <begin position="1660"/>
        <end position="1671"/>
    </location>
</feature>
<feature type="compositionally biased region" description="Basic and acidic residues" evidence="1">
    <location>
        <begin position="1898"/>
        <end position="1910"/>
    </location>
</feature>
<reference evidence="2 3" key="1">
    <citation type="submission" date="2023-09" db="EMBL/GenBank/DDBJ databases">
        <title>Genomes of two closely related lineages of the louse Polyplax serrata with different host specificities.</title>
        <authorList>
            <person name="Martinu J."/>
            <person name="Tarabai H."/>
            <person name="Stefka J."/>
            <person name="Hypsa V."/>
        </authorList>
    </citation>
    <scope>NUCLEOTIDE SEQUENCE [LARGE SCALE GENOMIC DNA]</scope>
    <source>
        <strain evidence="2">98ZLc_SE</strain>
    </source>
</reference>
<evidence type="ECO:0008006" key="4">
    <source>
        <dbReference type="Google" id="ProtNLM"/>
    </source>
</evidence>
<feature type="region of interest" description="Disordered" evidence="1">
    <location>
        <begin position="1708"/>
        <end position="1787"/>
    </location>
</feature>
<dbReference type="PANTHER" id="PTHR21696:SF2">
    <property type="entry name" value="PROTEIN UNC-79 HOMOLOG"/>
    <property type="match status" value="1"/>
</dbReference>
<dbReference type="PANTHER" id="PTHR21696">
    <property type="entry name" value="PROTEIN UNC-79 HOMOLOG"/>
    <property type="match status" value="1"/>
</dbReference>
<feature type="compositionally biased region" description="Polar residues" evidence="1">
    <location>
        <begin position="1524"/>
        <end position="1537"/>
    </location>
</feature>
<accession>A0ABR1BGF2</accession>
<feature type="region of interest" description="Disordered" evidence="1">
    <location>
        <begin position="1660"/>
        <end position="1681"/>
    </location>
</feature>
<evidence type="ECO:0000313" key="2">
    <source>
        <dbReference type="EMBL" id="KAK6640823.1"/>
    </source>
</evidence>